<name>A0A1R3GGM1_9ROSI</name>
<sequence length="34" mass="3627">MRLKCGQKLPLLILSPNSESFGACGMTGEGKWAC</sequence>
<reference evidence="2" key="1">
    <citation type="submission" date="2013-09" db="EMBL/GenBank/DDBJ databases">
        <title>Corchorus olitorius genome sequencing.</title>
        <authorList>
            <person name="Alam M."/>
            <person name="Haque M.S."/>
            <person name="Islam M.S."/>
            <person name="Emdad E.M."/>
            <person name="Islam M.M."/>
            <person name="Ahmed B."/>
            <person name="Halim A."/>
            <person name="Hossen Q.M.M."/>
            <person name="Hossain M.Z."/>
            <person name="Ahmed R."/>
            <person name="Khan M.M."/>
            <person name="Islam R."/>
            <person name="Rashid M.M."/>
            <person name="Khan S.A."/>
            <person name="Rahman M.S."/>
            <person name="Alam M."/>
            <person name="Yahiya A.S."/>
            <person name="Khan M.S."/>
            <person name="Azam M.S."/>
            <person name="Haque T."/>
            <person name="Lashkar M.Z.H."/>
            <person name="Akhand A.I."/>
            <person name="Morshed G."/>
            <person name="Roy S."/>
            <person name="Uddin K.S."/>
            <person name="Rabeya T."/>
            <person name="Hossain A.S."/>
            <person name="Chowdhury A."/>
            <person name="Snigdha A.R."/>
            <person name="Mortoza M.S."/>
            <person name="Matin S.A."/>
            <person name="Hoque S.M.E."/>
            <person name="Islam M.K."/>
            <person name="Roy D.K."/>
            <person name="Haider R."/>
            <person name="Moosa M.M."/>
            <person name="Elias S.M."/>
            <person name="Hasan A.M."/>
            <person name="Jahan S."/>
            <person name="Shafiuddin M."/>
            <person name="Mahmood N."/>
            <person name="Shommy N.S."/>
        </authorList>
    </citation>
    <scope>NUCLEOTIDE SEQUENCE [LARGE SCALE GENOMIC DNA]</scope>
    <source>
        <strain evidence="2">cv. O-4</strain>
    </source>
</reference>
<evidence type="ECO:0000313" key="2">
    <source>
        <dbReference type="Proteomes" id="UP000187203"/>
    </source>
</evidence>
<accession>A0A1R3GGM1</accession>
<comment type="caution">
    <text evidence="1">The sequence shown here is derived from an EMBL/GenBank/DDBJ whole genome shotgun (WGS) entry which is preliminary data.</text>
</comment>
<organism evidence="1 2">
    <name type="scientific">Corchorus olitorius</name>
    <dbReference type="NCBI Taxonomy" id="93759"/>
    <lineage>
        <taxon>Eukaryota</taxon>
        <taxon>Viridiplantae</taxon>
        <taxon>Streptophyta</taxon>
        <taxon>Embryophyta</taxon>
        <taxon>Tracheophyta</taxon>
        <taxon>Spermatophyta</taxon>
        <taxon>Magnoliopsida</taxon>
        <taxon>eudicotyledons</taxon>
        <taxon>Gunneridae</taxon>
        <taxon>Pentapetalae</taxon>
        <taxon>rosids</taxon>
        <taxon>malvids</taxon>
        <taxon>Malvales</taxon>
        <taxon>Malvaceae</taxon>
        <taxon>Grewioideae</taxon>
        <taxon>Apeibeae</taxon>
        <taxon>Corchorus</taxon>
    </lineage>
</organism>
<evidence type="ECO:0000313" key="1">
    <source>
        <dbReference type="EMBL" id="OMO57209.1"/>
    </source>
</evidence>
<dbReference type="Proteomes" id="UP000187203">
    <property type="component" value="Unassembled WGS sequence"/>
</dbReference>
<dbReference type="EMBL" id="AWUE01022620">
    <property type="protein sequence ID" value="OMO57209.1"/>
    <property type="molecule type" value="Genomic_DNA"/>
</dbReference>
<keyword evidence="2" id="KW-1185">Reference proteome</keyword>
<gene>
    <name evidence="1" type="ORF">COLO4_35477</name>
</gene>
<protein>
    <submittedName>
        <fullName evidence="1">Uncharacterized protein</fullName>
    </submittedName>
</protein>
<proteinExistence type="predicted"/>
<dbReference type="AlphaFoldDB" id="A0A1R3GGM1"/>